<dbReference type="EMBL" id="CP013355">
    <property type="protein sequence ID" value="AMC09957.1"/>
    <property type="molecule type" value="Genomic_DNA"/>
</dbReference>
<gene>
    <name evidence="10" type="ORF">Lupro_01205</name>
</gene>
<dbReference type="OrthoDB" id="9770036at2"/>
<evidence type="ECO:0000256" key="6">
    <source>
        <dbReference type="ARBA" id="ARBA00038076"/>
    </source>
</evidence>
<comment type="subcellular location">
    <subcellularLocation>
        <location evidence="1">Cell membrane</location>
        <topology evidence="1">Multi-pass membrane protein</topology>
    </subcellularLocation>
</comment>
<evidence type="ECO:0000256" key="5">
    <source>
        <dbReference type="ARBA" id="ARBA00023136"/>
    </source>
</evidence>
<evidence type="ECO:0000256" key="4">
    <source>
        <dbReference type="ARBA" id="ARBA00022989"/>
    </source>
</evidence>
<name>A0A109RP56_9FLAO</name>
<dbReference type="PANTHER" id="PTHR30572">
    <property type="entry name" value="MEMBRANE COMPONENT OF TRANSPORTER-RELATED"/>
    <property type="match status" value="1"/>
</dbReference>
<evidence type="ECO:0000259" key="8">
    <source>
        <dbReference type="Pfam" id="PF02687"/>
    </source>
</evidence>
<keyword evidence="11" id="KW-1185">Reference proteome</keyword>
<dbReference type="GO" id="GO:0022857">
    <property type="term" value="F:transmembrane transporter activity"/>
    <property type="evidence" value="ECO:0007669"/>
    <property type="project" value="TreeGrafter"/>
</dbReference>
<feature type="transmembrane region" description="Helical" evidence="7">
    <location>
        <begin position="327"/>
        <end position="354"/>
    </location>
</feature>
<dbReference type="Pfam" id="PF12704">
    <property type="entry name" value="MacB_PCD"/>
    <property type="match status" value="1"/>
</dbReference>
<organism evidence="10 11">
    <name type="scientific">Lutibacter profundi</name>
    <dbReference type="NCBI Taxonomy" id="1622118"/>
    <lineage>
        <taxon>Bacteria</taxon>
        <taxon>Pseudomonadati</taxon>
        <taxon>Bacteroidota</taxon>
        <taxon>Flavobacteriia</taxon>
        <taxon>Flavobacteriales</taxon>
        <taxon>Flavobacteriaceae</taxon>
        <taxon>Lutibacter</taxon>
    </lineage>
</organism>
<feature type="transmembrane region" description="Helical" evidence="7">
    <location>
        <begin position="275"/>
        <end position="306"/>
    </location>
</feature>
<dbReference type="GO" id="GO:0005524">
    <property type="term" value="F:ATP binding"/>
    <property type="evidence" value="ECO:0007669"/>
    <property type="project" value="UniProtKB-KW"/>
</dbReference>
<dbReference type="InterPro" id="IPR025857">
    <property type="entry name" value="MacB_PCD"/>
</dbReference>
<dbReference type="GO" id="GO:0005886">
    <property type="term" value="C:plasma membrane"/>
    <property type="evidence" value="ECO:0007669"/>
    <property type="project" value="UniProtKB-SubCell"/>
</dbReference>
<dbReference type="Proteomes" id="UP000059672">
    <property type="component" value="Chromosome"/>
</dbReference>
<reference evidence="10 11" key="2">
    <citation type="journal article" date="2016" name="Int. J. Syst. Evol. Microbiol.">
        <title>Lutibacter profundi sp. nov., isolated from a deep-sea hydrothermal system on the Arctic Mid-Ocean Ridge and emended description of the genus Lutibacter.</title>
        <authorList>
            <person name="Le Moine Bauer S."/>
            <person name="Roalkvam I."/>
            <person name="Steen I.H."/>
            <person name="Dahle H."/>
        </authorList>
    </citation>
    <scope>NUCLEOTIDE SEQUENCE [LARGE SCALE GENOMIC DNA]</scope>
    <source>
        <strain evidence="10 11">LP1</strain>
    </source>
</reference>
<protein>
    <submittedName>
        <fullName evidence="10">ABC transporter ATP-binding protein</fullName>
    </submittedName>
</protein>
<evidence type="ECO:0000256" key="3">
    <source>
        <dbReference type="ARBA" id="ARBA00022692"/>
    </source>
</evidence>
<feature type="transmembrane region" description="Helical" evidence="7">
    <location>
        <begin position="374"/>
        <end position="393"/>
    </location>
</feature>
<evidence type="ECO:0000256" key="2">
    <source>
        <dbReference type="ARBA" id="ARBA00022475"/>
    </source>
</evidence>
<dbReference type="KEGG" id="lut:Lupro_01205"/>
<dbReference type="InterPro" id="IPR003838">
    <property type="entry name" value="ABC3_permease_C"/>
</dbReference>
<feature type="transmembrane region" description="Helical" evidence="7">
    <location>
        <begin position="21"/>
        <end position="42"/>
    </location>
</feature>
<evidence type="ECO:0000313" key="11">
    <source>
        <dbReference type="Proteomes" id="UP000059672"/>
    </source>
</evidence>
<evidence type="ECO:0000256" key="7">
    <source>
        <dbReference type="SAM" id="Phobius"/>
    </source>
</evidence>
<feature type="domain" description="ABC3 transporter permease C-terminal" evidence="8">
    <location>
        <begin position="286"/>
        <end position="403"/>
    </location>
</feature>
<dbReference type="PATRIC" id="fig|1622118.3.peg.247"/>
<keyword evidence="3 7" id="KW-0812">Transmembrane</keyword>
<keyword evidence="2" id="KW-1003">Cell membrane</keyword>
<evidence type="ECO:0000256" key="1">
    <source>
        <dbReference type="ARBA" id="ARBA00004651"/>
    </source>
</evidence>
<dbReference type="STRING" id="1622118.Lupro_01205"/>
<keyword evidence="10" id="KW-0547">Nucleotide-binding</keyword>
<reference evidence="11" key="1">
    <citation type="submission" date="2015-12" db="EMBL/GenBank/DDBJ databases">
        <title>Complete genome sequence of Lutibacter profundus strain LP1.</title>
        <authorList>
            <person name="Wissuwa J."/>
            <person name="Le Moine Bauer S."/>
            <person name="Stokke R."/>
            <person name="Dahle H."/>
            <person name="Steen I.H."/>
        </authorList>
    </citation>
    <scope>NUCLEOTIDE SEQUENCE [LARGE SCALE GENOMIC DNA]</scope>
    <source>
        <strain evidence="11">LP1</strain>
    </source>
</reference>
<comment type="similarity">
    <text evidence="6">Belongs to the ABC-4 integral membrane protein family.</text>
</comment>
<dbReference type="Pfam" id="PF02687">
    <property type="entry name" value="FtsX"/>
    <property type="match status" value="1"/>
</dbReference>
<keyword evidence="4 7" id="KW-1133">Transmembrane helix</keyword>
<feature type="domain" description="MacB-like periplasmic core" evidence="9">
    <location>
        <begin position="21"/>
        <end position="234"/>
    </location>
</feature>
<keyword evidence="10" id="KW-0067">ATP-binding</keyword>
<keyword evidence="5 7" id="KW-0472">Membrane</keyword>
<sequence>MFDLDRWIEIFQTLSKNKLRTALSGFTIAFAILLFTLLFGVGNGLKHTFEKQFARDAINSVYIRSGKTTKPYKGLQSGRQIQFRNDDSKFMNDKFEDEIQFFSPNIQRFNVQAIYKGEQNRYTIRGVYPDYQPLESAVTQEGRFLTYLDIERRAKVIAIGRLVEEDLFGQLSALGKNITLDGISYKVIGVFNDPGGDNDERFIYAPFTTIQGIYKPNDEIDQFGLTFNQNLSVEKALAFSNLLTKMLKEKHNVDPRDQSAIRVFNYAERTKKTQAFMIALNIIILFIGIGTLVAGIIGISNIMVYIVKERTKELGIRKALGATPKSIIGMIMMESIFVTALAGYIGLLIGVFSLKALGKSLEGYGILNPSVETYVIIGATIVLIIAGTIAGYIPAKRAARIKPIVALNDE</sequence>
<dbReference type="PANTHER" id="PTHR30572:SF4">
    <property type="entry name" value="ABC TRANSPORTER PERMEASE YTRF"/>
    <property type="match status" value="1"/>
</dbReference>
<evidence type="ECO:0000259" key="9">
    <source>
        <dbReference type="Pfam" id="PF12704"/>
    </source>
</evidence>
<proteinExistence type="inferred from homology"/>
<dbReference type="InterPro" id="IPR050250">
    <property type="entry name" value="Macrolide_Exporter_MacB"/>
</dbReference>
<evidence type="ECO:0000313" key="10">
    <source>
        <dbReference type="EMBL" id="AMC09957.1"/>
    </source>
</evidence>
<accession>A0A109RP56</accession>
<dbReference type="AlphaFoldDB" id="A0A109RP56"/>
<dbReference type="RefSeq" id="WP_068205675.1">
    <property type="nucleotide sequence ID" value="NZ_CP013355.1"/>
</dbReference>